<sequence length="107" mass="11745">MGFPSPASDYIEKRIDLNDVLMPHRNNMILIETPDGFVLADKSVKPKPGDKVAFQTDEFPQLGRLFRTGIITSDGETIDGEGLEGIIVLGKVTAEVVSVYEPCRPIL</sequence>
<dbReference type="AlphaFoldDB" id="A0AAN1NQB6"/>
<dbReference type="EMBL" id="CP028349">
    <property type="protein sequence ID" value="AVV37369.1"/>
    <property type="molecule type" value="Genomic_DNA"/>
</dbReference>
<dbReference type="Proteomes" id="UP000241538">
    <property type="component" value="Chromosome"/>
</dbReference>
<proteinExistence type="predicted"/>
<dbReference type="RefSeq" id="WP_107319526.1">
    <property type="nucleotide sequence ID" value="NZ_CP028349.1"/>
</dbReference>
<protein>
    <submittedName>
        <fullName evidence="1">Phage repressor protein</fullName>
    </submittedName>
</protein>
<gene>
    <name evidence="1" type="ORF">C9381_09300</name>
</gene>
<accession>A0AAN1NQB6</accession>
<reference evidence="1 2" key="1">
    <citation type="journal article" date="2018" name="Int J Genomics">
        <title>Comparative Genomics Analysis of Plasmid pPV989-94 from a Clinical Isolate of Pantoea vagans PV989.</title>
        <authorList>
            <person name="Xu L."/>
            <person name="Yin M."/>
            <person name="Zhu T."/>
            <person name="Lu J."/>
            <person name="Bao Q."/>
        </authorList>
    </citation>
    <scope>NUCLEOTIDE SEQUENCE [LARGE SCALE GENOMIC DNA]</scope>
    <source>
        <strain evidence="1 2">PV989</strain>
    </source>
</reference>
<organism evidence="1 2">
    <name type="scientific">Pantoea vagans</name>
    <dbReference type="NCBI Taxonomy" id="470934"/>
    <lineage>
        <taxon>Bacteria</taxon>
        <taxon>Pseudomonadati</taxon>
        <taxon>Pseudomonadota</taxon>
        <taxon>Gammaproteobacteria</taxon>
        <taxon>Enterobacterales</taxon>
        <taxon>Erwiniaceae</taxon>
        <taxon>Pantoea</taxon>
    </lineage>
</organism>
<name>A0AAN1NQB6_9GAMM</name>
<evidence type="ECO:0000313" key="1">
    <source>
        <dbReference type="EMBL" id="AVV37369.1"/>
    </source>
</evidence>
<evidence type="ECO:0000313" key="2">
    <source>
        <dbReference type="Proteomes" id="UP000241538"/>
    </source>
</evidence>